<name>A0A812UMR5_9DINO</name>
<proteinExistence type="predicted"/>
<organism evidence="2 3">
    <name type="scientific">Symbiodinium natans</name>
    <dbReference type="NCBI Taxonomy" id="878477"/>
    <lineage>
        <taxon>Eukaryota</taxon>
        <taxon>Sar</taxon>
        <taxon>Alveolata</taxon>
        <taxon>Dinophyceae</taxon>
        <taxon>Suessiales</taxon>
        <taxon>Symbiodiniaceae</taxon>
        <taxon>Symbiodinium</taxon>
    </lineage>
</organism>
<accession>A0A812UMR5</accession>
<dbReference type="SMART" id="SM00228">
    <property type="entry name" value="PDZ"/>
    <property type="match status" value="4"/>
</dbReference>
<gene>
    <name evidence="2" type="ORF">SNAT2548_LOCUS33349</name>
</gene>
<dbReference type="AlphaFoldDB" id="A0A812UMR5"/>
<dbReference type="Proteomes" id="UP000604046">
    <property type="component" value="Unassembled WGS sequence"/>
</dbReference>
<evidence type="ECO:0000313" key="2">
    <source>
        <dbReference type="EMBL" id="CAE7584782.1"/>
    </source>
</evidence>
<dbReference type="Gene3D" id="2.30.42.10">
    <property type="match status" value="1"/>
</dbReference>
<feature type="domain" description="PDZ" evidence="1">
    <location>
        <begin position="9"/>
        <end position="83"/>
    </location>
</feature>
<feature type="domain" description="PDZ" evidence="1">
    <location>
        <begin position="101"/>
        <end position="168"/>
    </location>
</feature>
<comment type="caution">
    <text evidence="2">The sequence shown here is derived from an EMBL/GenBank/DDBJ whole genome shotgun (WGS) entry which is preliminary data.</text>
</comment>
<dbReference type="PROSITE" id="PS50106">
    <property type="entry name" value="PDZ"/>
    <property type="match status" value="4"/>
</dbReference>
<feature type="domain" description="PDZ" evidence="1">
    <location>
        <begin position="319"/>
        <end position="398"/>
    </location>
</feature>
<evidence type="ECO:0000259" key="1">
    <source>
        <dbReference type="PROSITE" id="PS50106"/>
    </source>
</evidence>
<dbReference type="InterPro" id="IPR036034">
    <property type="entry name" value="PDZ_sf"/>
</dbReference>
<feature type="domain" description="PDZ" evidence="1">
    <location>
        <begin position="172"/>
        <end position="267"/>
    </location>
</feature>
<dbReference type="CDD" id="cd00136">
    <property type="entry name" value="PDZ_canonical"/>
    <property type="match status" value="1"/>
</dbReference>
<feature type="non-terminal residue" evidence="2">
    <location>
        <position position="633"/>
    </location>
</feature>
<keyword evidence="3" id="KW-1185">Reference proteome</keyword>
<protein>
    <recommendedName>
        <fullName evidence="1">PDZ domain-containing protein</fullName>
    </recommendedName>
</protein>
<evidence type="ECO:0000313" key="3">
    <source>
        <dbReference type="Proteomes" id="UP000604046"/>
    </source>
</evidence>
<reference evidence="2" key="1">
    <citation type="submission" date="2021-02" db="EMBL/GenBank/DDBJ databases">
        <authorList>
            <person name="Dougan E. K."/>
            <person name="Rhodes N."/>
            <person name="Thang M."/>
            <person name="Chan C."/>
        </authorList>
    </citation>
    <scope>NUCLEOTIDE SEQUENCE</scope>
</reference>
<dbReference type="OrthoDB" id="416271at2759"/>
<sequence length="633" mass="68388">MAEPGKTVVVQLDKSRGSQFGMHVHAQHLTVCSIDAGGLAAAWNRQNPMWAISIGDRILSVNGVRSQEVILEQLASEMVVSILLLKSDSRTPLPRPLANFSVQLARLPHESFGLEVNSGTREVTGLVSDGRAAMWNLNHPFQALVVGDHLVEVNGLHGEGMVALLEEAFSLDMVLRRGAGVASCGTFGITLLPGKESRAGLELNKVMEVQKIEAGGFVAKWNAENPACRLHVGDKVLQANGKVTAAEILQELSTSPTRTGVTLVVAESERRLHAQSRQAYTFKECQKEWPKDAEQQWASMLSTSGQNGILRGRSPHTWAVSLRRSPSHGWGLAVDPKSMLVLQVVDEGPQALWNLSNPLRAVLAGDRILQANGADQAKAIVHIMKQAEETDLLMSRDADIGSTAPVHLVKATGQRLGVLLNEDGVVKQVQQGPGNLVAEWNAKNPTASVRIGDLIMQAAVYTSLERIFLYLQEQESLDLVVLRVQRRMDLDGTVLTFAECSVKYSAVAAAHWATMHPVPVAPATATTAPTIALQLEQAKRHDHNAGSAGYEVPRSLLRRQDFYSTLAEWQATSRQAIATMATEAIKQHDMDIPAGSVFACPCCGRFFSVRSEADGTTALVPVGPADALSPVMT</sequence>
<dbReference type="SUPFAM" id="SSF50156">
    <property type="entry name" value="PDZ domain-like"/>
    <property type="match status" value="2"/>
</dbReference>
<dbReference type="InterPro" id="IPR001478">
    <property type="entry name" value="PDZ"/>
</dbReference>
<dbReference type="EMBL" id="CAJNDS010002751">
    <property type="protein sequence ID" value="CAE7584782.1"/>
    <property type="molecule type" value="Genomic_DNA"/>
</dbReference>